<accession>A0A1J5PYC5</accession>
<feature type="compositionally biased region" description="Basic and acidic residues" evidence="1">
    <location>
        <begin position="7"/>
        <end position="29"/>
    </location>
</feature>
<proteinExistence type="predicted"/>
<comment type="caution">
    <text evidence="2">The sequence shown here is derived from an EMBL/GenBank/DDBJ whole genome shotgun (WGS) entry which is preliminary data.</text>
</comment>
<evidence type="ECO:0000256" key="1">
    <source>
        <dbReference type="SAM" id="MobiDB-lite"/>
    </source>
</evidence>
<dbReference type="AlphaFoldDB" id="A0A1J5PYC5"/>
<organism evidence="2">
    <name type="scientific">mine drainage metagenome</name>
    <dbReference type="NCBI Taxonomy" id="410659"/>
    <lineage>
        <taxon>unclassified sequences</taxon>
        <taxon>metagenomes</taxon>
        <taxon>ecological metagenomes</taxon>
    </lineage>
</organism>
<feature type="region of interest" description="Disordered" evidence="1">
    <location>
        <begin position="134"/>
        <end position="173"/>
    </location>
</feature>
<name>A0A1J5PYC5_9ZZZZ</name>
<reference evidence="2" key="1">
    <citation type="submission" date="2016-10" db="EMBL/GenBank/DDBJ databases">
        <title>Sequence of Gallionella enrichment culture.</title>
        <authorList>
            <person name="Poehlein A."/>
            <person name="Muehling M."/>
            <person name="Daniel R."/>
        </authorList>
    </citation>
    <scope>NUCLEOTIDE SEQUENCE</scope>
</reference>
<dbReference type="EMBL" id="MLJW01004285">
    <property type="protein sequence ID" value="OIQ70267.1"/>
    <property type="molecule type" value="Genomic_DNA"/>
</dbReference>
<evidence type="ECO:0000313" key="2">
    <source>
        <dbReference type="EMBL" id="OIQ70267.1"/>
    </source>
</evidence>
<sequence length="173" mass="18730">MLPGVEDAGRQGDQRDEAGVGEHQARHPYRGVECRRVKARCGEEYQRRRDQHAAQAHRSQDPGQRRGDVIDQFAVCRFGVLGPRLGEDGDEGLRECALGEQAAQQIGQAERDVEGIRPGAGAEIPCHQNLAQQAGDAGDEGEQGNGIGGLEQIHRGDYRQVGTGSLRMGRGQV</sequence>
<gene>
    <name evidence="2" type="ORF">GALL_481220</name>
</gene>
<feature type="region of interest" description="Disordered" evidence="1">
    <location>
        <begin position="1"/>
        <end position="29"/>
    </location>
</feature>
<protein>
    <submittedName>
        <fullName evidence="2">Uncharacterized protein</fullName>
    </submittedName>
</protein>